<protein>
    <submittedName>
        <fullName evidence="2">Uncharacterized protein</fullName>
    </submittedName>
</protein>
<accession>R0KMX0</accession>
<sequence length="167" mass="17955">MNKNMKKKYCNNCIPSLNSSTFMQVEHRTNSHLEGGARQCPNEIMGHSLSLRDQGQQQEDQGIRSSFPGLLSQGEETNTEKINTSGRARTGPLISCGKLGNARPLPILRRVGGFDGVGIATGVGLGQPPSPLVKLHLAHTEKLLLEKGLSPPHQSSALVSEAKRHGS</sequence>
<dbReference type="Proteomes" id="UP000296049">
    <property type="component" value="Unassembled WGS sequence"/>
</dbReference>
<proteinExistence type="predicted"/>
<evidence type="ECO:0000313" key="3">
    <source>
        <dbReference type="Proteomes" id="UP000296049"/>
    </source>
</evidence>
<feature type="compositionally biased region" description="Polar residues" evidence="1">
    <location>
        <begin position="54"/>
        <end position="64"/>
    </location>
</feature>
<gene>
    <name evidence="2" type="ORF">Anapl_09184</name>
</gene>
<organism evidence="2 3">
    <name type="scientific">Anas platyrhynchos</name>
    <name type="common">Mallard</name>
    <name type="synonym">Anas boschas</name>
    <dbReference type="NCBI Taxonomy" id="8839"/>
    <lineage>
        <taxon>Eukaryota</taxon>
        <taxon>Metazoa</taxon>
        <taxon>Chordata</taxon>
        <taxon>Craniata</taxon>
        <taxon>Vertebrata</taxon>
        <taxon>Euteleostomi</taxon>
        <taxon>Archelosauria</taxon>
        <taxon>Archosauria</taxon>
        <taxon>Dinosauria</taxon>
        <taxon>Saurischia</taxon>
        <taxon>Theropoda</taxon>
        <taxon>Coelurosauria</taxon>
        <taxon>Aves</taxon>
        <taxon>Neognathae</taxon>
        <taxon>Galloanserae</taxon>
        <taxon>Anseriformes</taxon>
        <taxon>Anatidae</taxon>
        <taxon>Anatinae</taxon>
        <taxon>Anas</taxon>
    </lineage>
</organism>
<evidence type="ECO:0000313" key="2">
    <source>
        <dbReference type="EMBL" id="EOA94548.1"/>
    </source>
</evidence>
<dbReference type="AlphaFoldDB" id="R0KMX0"/>
<feature type="region of interest" description="Disordered" evidence="1">
    <location>
        <begin position="147"/>
        <end position="167"/>
    </location>
</feature>
<dbReference type="EMBL" id="KB744720">
    <property type="protein sequence ID" value="EOA94548.1"/>
    <property type="molecule type" value="Genomic_DNA"/>
</dbReference>
<feature type="region of interest" description="Disordered" evidence="1">
    <location>
        <begin position="54"/>
        <end position="89"/>
    </location>
</feature>
<reference evidence="3" key="1">
    <citation type="journal article" date="2013" name="Nat. Genet.">
        <title>The duck genome and transcriptome provide insight into an avian influenza virus reservoir species.</title>
        <authorList>
            <person name="Huang Y."/>
            <person name="Li Y."/>
            <person name="Burt D.W."/>
            <person name="Chen H."/>
            <person name="Zhang Y."/>
            <person name="Qian W."/>
            <person name="Kim H."/>
            <person name="Gan S."/>
            <person name="Zhao Y."/>
            <person name="Li J."/>
            <person name="Yi K."/>
            <person name="Feng H."/>
            <person name="Zhu P."/>
            <person name="Li B."/>
            <person name="Liu Q."/>
            <person name="Fairley S."/>
            <person name="Magor K.E."/>
            <person name="Du Z."/>
            <person name="Hu X."/>
            <person name="Goodman L."/>
            <person name="Tafer H."/>
            <person name="Vignal A."/>
            <person name="Lee T."/>
            <person name="Kim K.W."/>
            <person name="Sheng Z."/>
            <person name="An Y."/>
            <person name="Searle S."/>
            <person name="Herrero J."/>
            <person name="Groenen M.A."/>
            <person name="Crooijmans R.P."/>
            <person name="Faraut T."/>
            <person name="Cai Q."/>
            <person name="Webster R.G."/>
            <person name="Aldridge J.R."/>
            <person name="Warren W.C."/>
            <person name="Bartschat S."/>
            <person name="Kehr S."/>
            <person name="Marz M."/>
            <person name="Stadler P.F."/>
            <person name="Smith J."/>
            <person name="Kraus R.H."/>
            <person name="Zhao Y."/>
            <person name="Ren L."/>
            <person name="Fei J."/>
            <person name="Morisson M."/>
            <person name="Kaiser P."/>
            <person name="Griffin D.K."/>
            <person name="Rao M."/>
            <person name="Pitel F."/>
            <person name="Wang J."/>
            <person name="Li N."/>
        </authorList>
    </citation>
    <scope>NUCLEOTIDE SEQUENCE [LARGE SCALE GENOMIC DNA]</scope>
</reference>
<name>R0KMX0_ANAPL</name>
<feature type="compositionally biased region" description="Polar residues" evidence="1">
    <location>
        <begin position="74"/>
        <end position="87"/>
    </location>
</feature>
<evidence type="ECO:0000256" key="1">
    <source>
        <dbReference type="SAM" id="MobiDB-lite"/>
    </source>
</evidence>
<keyword evidence="3" id="KW-1185">Reference proteome</keyword>